<dbReference type="PANTHER" id="PTHR32552">
    <property type="entry name" value="FERRICHROME IRON RECEPTOR-RELATED"/>
    <property type="match status" value="1"/>
</dbReference>
<keyword evidence="16" id="KW-0675">Receptor</keyword>
<evidence type="ECO:0000256" key="12">
    <source>
        <dbReference type="RuleBase" id="RU003357"/>
    </source>
</evidence>
<keyword evidence="9 11" id="KW-0472">Membrane</keyword>
<keyword evidence="13" id="KW-0732">Signal</keyword>
<evidence type="ECO:0000256" key="3">
    <source>
        <dbReference type="ARBA" id="ARBA00022452"/>
    </source>
</evidence>
<evidence type="ECO:0000256" key="10">
    <source>
        <dbReference type="ARBA" id="ARBA00023237"/>
    </source>
</evidence>
<keyword evidence="10 11" id="KW-0998">Cell outer membrane</keyword>
<keyword evidence="4" id="KW-0410">Iron transport</keyword>
<evidence type="ECO:0000256" key="6">
    <source>
        <dbReference type="ARBA" id="ARBA00023004"/>
    </source>
</evidence>
<dbReference type="InterPro" id="IPR012910">
    <property type="entry name" value="Plug_dom"/>
</dbReference>
<keyword evidence="5 11" id="KW-0812">Transmembrane</keyword>
<gene>
    <name evidence="16" type="ORF">SFOMI_2770</name>
</gene>
<feature type="signal peptide" evidence="13">
    <location>
        <begin position="1"/>
        <end position="33"/>
    </location>
</feature>
<dbReference type="EMBL" id="BEWI01000032">
    <property type="protein sequence ID" value="GAY22215.1"/>
    <property type="molecule type" value="Genomic_DNA"/>
</dbReference>
<accession>A0A292ZHD0</accession>
<dbReference type="CDD" id="cd01347">
    <property type="entry name" value="ligand_gated_channel"/>
    <property type="match status" value="1"/>
</dbReference>
<dbReference type="SUPFAM" id="SSF56935">
    <property type="entry name" value="Porins"/>
    <property type="match status" value="1"/>
</dbReference>
<comment type="subcellular location">
    <subcellularLocation>
        <location evidence="1 11">Cell outer membrane</location>
        <topology evidence="1 11">Multi-pass membrane protein</topology>
    </subcellularLocation>
</comment>
<reference evidence="16 17" key="1">
    <citation type="journal article" date="2013" name="Biodegradation">
        <title>Occurrence of 4-tert-butylphenol (4-t-BP) biodegradation in an aquatic sample caused by the presence of Spirodela polyrrhiza and isolation of a 4-t-BP-utilizing bacterium.</title>
        <authorList>
            <person name="Ogata Y."/>
            <person name="Toyama T."/>
            <person name="Yu N."/>
            <person name="Wang X."/>
            <person name="Sei K."/>
            <person name="Ike M."/>
        </authorList>
    </citation>
    <scope>NUCLEOTIDE SEQUENCE [LARGE SCALE GENOMIC DNA]</scope>
    <source>
        <strain evidence="16 17">OMI</strain>
    </source>
</reference>
<dbReference type="Gene3D" id="2.40.170.20">
    <property type="entry name" value="TonB-dependent receptor, beta-barrel domain"/>
    <property type="match status" value="1"/>
</dbReference>
<evidence type="ECO:0000256" key="1">
    <source>
        <dbReference type="ARBA" id="ARBA00004571"/>
    </source>
</evidence>
<evidence type="ECO:0000313" key="17">
    <source>
        <dbReference type="Proteomes" id="UP000221538"/>
    </source>
</evidence>
<keyword evidence="3 11" id="KW-1134">Transmembrane beta strand</keyword>
<dbReference type="PANTHER" id="PTHR32552:SF81">
    <property type="entry name" value="TONB-DEPENDENT OUTER MEMBRANE RECEPTOR"/>
    <property type="match status" value="1"/>
</dbReference>
<evidence type="ECO:0000256" key="8">
    <source>
        <dbReference type="ARBA" id="ARBA00023077"/>
    </source>
</evidence>
<evidence type="ECO:0000256" key="9">
    <source>
        <dbReference type="ARBA" id="ARBA00023136"/>
    </source>
</evidence>
<dbReference type="Proteomes" id="UP000221538">
    <property type="component" value="Unassembled WGS sequence"/>
</dbReference>
<protein>
    <submittedName>
        <fullName evidence="16">Outer membrane receptor protein</fullName>
    </submittedName>
</protein>
<comment type="caution">
    <text evidence="16">The sequence shown here is derived from an EMBL/GenBank/DDBJ whole genome shotgun (WGS) entry which is preliminary data.</text>
</comment>
<evidence type="ECO:0000256" key="13">
    <source>
        <dbReference type="SAM" id="SignalP"/>
    </source>
</evidence>
<evidence type="ECO:0000256" key="5">
    <source>
        <dbReference type="ARBA" id="ARBA00022692"/>
    </source>
</evidence>
<feature type="chain" id="PRO_5012516506" evidence="13">
    <location>
        <begin position="34"/>
        <end position="754"/>
    </location>
</feature>
<name>A0A292ZHD0_SPHSA</name>
<keyword evidence="8 12" id="KW-0798">TonB box</keyword>
<feature type="domain" description="TonB-dependent receptor plug" evidence="15">
    <location>
        <begin position="65"/>
        <end position="171"/>
    </location>
</feature>
<keyword evidence="6" id="KW-0408">Iron</keyword>
<dbReference type="InterPro" id="IPR000531">
    <property type="entry name" value="Beta-barrel_TonB"/>
</dbReference>
<dbReference type="PROSITE" id="PS52016">
    <property type="entry name" value="TONB_DEPENDENT_REC_3"/>
    <property type="match status" value="1"/>
</dbReference>
<proteinExistence type="inferred from homology"/>
<dbReference type="AlphaFoldDB" id="A0A292ZHD0"/>
<evidence type="ECO:0000256" key="11">
    <source>
        <dbReference type="PROSITE-ProRule" id="PRU01360"/>
    </source>
</evidence>
<evidence type="ECO:0000259" key="15">
    <source>
        <dbReference type="Pfam" id="PF07715"/>
    </source>
</evidence>
<dbReference type="Pfam" id="PF07715">
    <property type="entry name" value="Plug"/>
    <property type="match status" value="1"/>
</dbReference>
<keyword evidence="7" id="KW-0406">Ion transport</keyword>
<evidence type="ECO:0000256" key="2">
    <source>
        <dbReference type="ARBA" id="ARBA00022448"/>
    </source>
</evidence>
<dbReference type="InterPro" id="IPR039426">
    <property type="entry name" value="TonB-dep_rcpt-like"/>
</dbReference>
<evidence type="ECO:0000259" key="14">
    <source>
        <dbReference type="Pfam" id="PF00593"/>
    </source>
</evidence>
<dbReference type="GO" id="GO:0006826">
    <property type="term" value="P:iron ion transport"/>
    <property type="evidence" value="ECO:0007669"/>
    <property type="project" value="UniProtKB-KW"/>
</dbReference>
<sequence>MSNKVGFPFKGLLSSAALSCIAAVLLPAGNAFAQAPAGAASDPKAQGAADSGDIIVTAQRRSESLQKVPIAITAVPLETIENLSLRNIDKVALVTPGLVFDTGYSYTLIYIRGVGDVSPGVGLETPVATYYDGAYLQRITGTAFDLMDVSSVEVLKGPQGTLYGRNATGGAVLVNTANPTQDFGLSGAAEVGRFDHSQIDARLNVPLSDNFAVRFAGRYRHDGGFLKNVVTGDRVRGKTAYDARIKARWTPTSDLTATMLFEYQREVGTANAAGRQEVQPPFCVGCAASPVAFTDFYQVAEDFRRKDRMRSYNANLTVEYDFGQMTLKSLTAYRDVAAGITDDSDHTGAPLFVFDASYGGKTFQQDLNLNSSFDGAFNFLAGASYLRDDASQRSLLYGSLFGAPYNGVTRPVNRPEGNQAQLTKSYSAFAEVYVKPVDRLTVTLGGRYTHDTRYLDSHINALGVQFNNPGGPLDFVQRAKYSKFTPRAVIAYDAGVVNLYASYTRGFRAGGFNTPSWGPLRAPILPETMDSYELGAKYVSPDGRTRASLALFRYDYKDVLVSIVNNSVRIVTNAASARGKGVELDVNHRFSDWLTMNAGGTYLDAHYTDYPNASQFVYRRDAQGNITGLMVGTVDLSGTRLPRAPKWTAFIGANVEAPLSGDWIGRLNIAGRYSSKYLFIAGASGVLGLDYQSPMFLANMSGGVGPRDGSYELGFYIDNLTDKKYYGDKRTGTLGVSSLPSLPRTYGLRFKFKY</sequence>
<reference evidence="16 17" key="2">
    <citation type="journal article" date="2013" name="Environ. Sci. Technol.">
        <title>The 4-tert-butylphenol-utilizing bacterium Sphingobium fuliginis OMI can degrade bisphenols via phenolic ring hydroxylation and meta-cleavage pathway.</title>
        <authorList>
            <person name="Ogata Y."/>
            <person name="Goda S."/>
            <person name="Toyama T."/>
            <person name="Sei K."/>
            <person name="Ike M."/>
        </authorList>
    </citation>
    <scope>NUCLEOTIDE SEQUENCE [LARGE SCALE GENOMIC DNA]</scope>
    <source>
        <strain evidence="16 17">OMI</strain>
    </source>
</reference>
<organism evidence="16 17">
    <name type="scientific">Sphingobium fuliginis (strain ATCC 27551)</name>
    <dbReference type="NCBI Taxonomy" id="336203"/>
    <lineage>
        <taxon>Bacteria</taxon>
        <taxon>Pseudomonadati</taxon>
        <taxon>Pseudomonadota</taxon>
        <taxon>Alphaproteobacteria</taxon>
        <taxon>Sphingomonadales</taxon>
        <taxon>Sphingomonadaceae</taxon>
        <taxon>Sphingobium</taxon>
    </lineage>
</organism>
<keyword evidence="2 11" id="KW-0813">Transport</keyword>
<evidence type="ECO:0000256" key="4">
    <source>
        <dbReference type="ARBA" id="ARBA00022496"/>
    </source>
</evidence>
<evidence type="ECO:0000256" key="7">
    <source>
        <dbReference type="ARBA" id="ARBA00023065"/>
    </source>
</evidence>
<comment type="similarity">
    <text evidence="11 12">Belongs to the TonB-dependent receptor family.</text>
</comment>
<dbReference type="Pfam" id="PF00593">
    <property type="entry name" value="TonB_dep_Rec_b-barrel"/>
    <property type="match status" value="1"/>
</dbReference>
<dbReference type="InterPro" id="IPR036942">
    <property type="entry name" value="Beta-barrel_TonB_sf"/>
</dbReference>
<evidence type="ECO:0000313" key="16">
    <source>
        <dbReference type="EMBL" id="GAY22215.1"/>
    </source>
</evidence>
<dbReference type="GO" id="GO:0009279">
    <property type="term" value="C:cell outer membrane"/>
    <property type="evidence" value="ECO:0007669"/>
    <property type="project" value="UniProtKB-SubCell"/>
</dbReference>
<feature type="domain" description="TonB-dependent receptor-like beta-barrel" evidence="14">
    <location>
        <begin position="306"/>
        <end position="720"/>
    </location>
</feature>